<feature type="compositionally biased region" description="Basic and acidic residues" evidence="7">
    <location>
        <begin position="331"/>
        <end position="345"/>
    </location>
</feature>
<feature type="transmembrane region" description="Helical" evidence="8">
    <location>
        <begin position="577"/>
        <end position="598"/>
    </location>
</feature>
<evidence type="ECO:0000256" key="8">
    <source>
        <dbReference type="SAM" id="Phobius"/>
    </source>
</evidence>
<comment type="similarity">
    <text evidence="2">Belongs to the CRT-like transporter family.</text>
</comment>
<evidence type="ECO:0000256" key="6">
    <source>
        <dbReference type="ARBA" id="ARBA00023136"/>
    </source>
</evidence>
<evidence type="ECO:0000313" key="10">
    <source>
        <dbReference type="Proteomes" id="UP001530400"/>
    </source>
</evidence>
<evidence type="ECO:0000256" key="7">
    <source>
        <dbReference type="SAM" id="MobiDB-lite"/>
    </source>
</evidence>
<evidence type="ECO:0000313" key="9">
    <source>
        <dbReference type="EMBL" id="KAL3801680.1"/>
    </source>
</evidence>
<evidence type="ECO:0000256" key="5">
    <source>
        <dbReference type="ARBA" id="ARBA00022989"/>
    </source>
</evidence>
<feature type="transmembrane region" description="Helical" evidence="8">
    <location>
        <begin position="229"/>
        <end position="249"/>
    </location>
</feature>
<feature type="transmembrane region" description="Helical" evidence="8">
    <location>
        <begin position="547"/>
        <end position="565"/>
    </location>
</feature>
<dbReference type="Pfam" id="PF08627">
    <property type="entry name" value="CRT-like"/>
    <property type="match status" value="1"/>
</dbReference>
<feature type="non-terminal residue" evidence="9">
    <location>
        <position position="1"/>
    </location>
</feature>
<comment type="caution">
    <text evidence="9">The sequence shown here is derived from an EMBL/GenBank/DDBJ whole genome shotgun (WGS) entry which is preliminary data.</text>
</comment>
<accession>A0ABD3QN77</accession>
<feature type="transmembrane region" description="Helical" evidence="8">
    <location>
        <begin position="479"/>
        <end position="498"/>
    </location>
</feature>
<sequence length="652" mass="72254">RILCLLQAPSTITNHEPDRVARYRLDSRHHGHTDSFTIMLGTVLNRQAEEEQRQREQAQVFPEGSVHTDPSSAAAPNTRSSYEEISQSIDYFSSSEEEEEGSDEEEESLSPDTAWTRLKRSVRHIAAKLRSAAVLLADVDNVWDSPDANESRHRHGLTNYGSIDYDESNSYNNNPTTRASVIYNAVTGTTAPSRNRTAVLFWFLLLSFSYASERSTFKLLVDRVGPFRLFSAELIVGCHAALLGLIVIVEEEWRRREKKEGGFDLGASGLPVPLADIGLMAVLDTIYLLLCVISGAHVPPVLTVILVQTTIPLTACFTQCVHPDGHCSRNRITDEDNERSNHVHESPAASSNAFSRSTLHTNNIRILDGSEVAVGTHVDVSSIHLVPPHPPVKGWGGLSRYHMIGTGLIFLAILIGLVPAVLSLDHIVITKKDAIPDRTAYNTIVFCMAAIPSAMSQLYKEQTMTRIRQPIDRNKLNMVLSIFQLLFSVVVSPLAYGLQGMGDGLGWTTLYPSKQIGENFSHGLSCFLGTLDEDTMLSGYPEVAECSWSWLLVLLHVFSIVMVGVSIDKLAAATKVMYRGVSMGIMLAVLFMFIYQIRDQWCEYGVLVSVFHLTSTFVLIIGAEIYHRVSLTDSTFETVYPDIGDLYDDEDG</sequence>
<evidence type="ECO:0000256" key="2">
    <source>
        <dbReference type="ARBA" id="ARBA00006690"/>
    </source>
</evidence>
<evidence type="ECO:0000256" key="3">
    <source>
        <dbReference type="ARBA" id="ARBA00022448"/>
    </source>
</evidence>
<reference evidence="9 10" key="1">
    <citation type="submission" date="2024-10" db="EMBL/GenBank/DDBJ databases">
        <title>Updated reference genomes for cyclostephanoid diatoms.</title>
        <authorList>
            <person name="Roberts W.R."/>
            <person name="Alverson A.J."/>
        </authorList>
    </citation>
    <scope>NUCLEOTIDE SEQUENCE [LARGE SCALE GENOMIC DNA]</scope>
    <source>
        <strain evidence="9 10">AJA010-31</strain>
    </source>
</reference>
<dbReference type="Proteomes" id="UP001530400">
    <property type="component" value="Unassembled WGS sequence"/>
</dbReference>
<proteinExistence type="inferred from homology"/>
<gene>
    <name evidence="9" type="ORF">ACHAWO_010774</name>
</gene>
<dbReference type="AlphaFoldDB" id="A0ABD3QN77"/>
<keyword evidence="10" id="KW-1185">Reference proteome</keyword>
<comment type="subcellular location">
    <subcellularLocation>
        <location evidence="1">Membrane</location>
        <topology evidence="1">Multi-pass membrane protein</topology>
    </subcellularLocation>
</comment>
<feature type="region of interest" description="Disordered" evidence="7">
    <location>
        <begin position="49"/>
        <end position="112"/>
    </location>
</feature>
<feature type="transmembrane region" description="Helical" evidence="8">
    <location>
        <begin position="441"/>
        <end position="459"/>
    </location>
</feature>
<keyword evidence="6 8" id="KW-0472">Membrane</keyword>
<evidence type="ECO:0000256" key="4">
    <source>
        <dbReference type="ARBA" id="ARBA00022692"/>
    </source>
</evidence>
<organism evidence="9 10">
    <name type="scientific">Cyclotella atomus</name>
    <dbReference type="NCBI Taxonomy" id="382360"/>
    <lineage>
        <taxon>Eukaryota</taxon>
        <taxon>Sar</taxon>
        <taxon>Stramenopiles</taxon>
        <taxon>Ochrophyta</taxon>
        <taxon>Bacillariophyta</taxon>
        <taxon>Coscinodiscophyceae</taxon>
        <taxon>Thalassiosirophycidae</taxon>
        <taxon>Stephanodiscales</taxon>
        <taxon>Stephanodiscaceae</taxon>
        <taxon>Cyclotella</taxon>
    </lineage>
</organism>
<dbReference type="InterPro" id="IPR013936">
    <property type="entry name" value="CRT-like"/>
</dbReference>
<feature type="region of interest" description="Disordered" evidence="7">
    <location>
        <begin position="331"/>
        <end position="352"/>
    </location>
</feature>
<name>A0ABD3QN77_9STRA</name>
<feature type="transmembrane region" description="Helical" evidence="8">
    <location>
        <begin position="604"/>
        <end position="626"/>
    </location>
</feature>
<protein>
    <submittedName>
        <fullName evidence="9">Uncharacterized protein</fullName>
    </submittedName>
</protein>
<feature type="compositionally biased region" description="Polar residues" evidence="7">
    <location>
        <begin position="68"/>
        <end position="92"/>
    </location>
</feature>
<keyword evidence="3" id="KW-0813">Transport</keyword>
<feature type="compositionally biased region" description="Acidic residues" evidence="7">
    <location>
        <begin position="95"/>
        <end position="109"/>
    </location>
</feature>
<feature type="transmembrane region" description="Helical" evidence="8">
    <location>
        <begin position="408"/>
        <end position="429"/>
    </location>
</feature>
<dbReference type="GO" id="GO:0016020">
    <property type="term" value="C:membrane"/>
    <property type="evidence" value="ECO:0007669"/>
    <property type="project" value="UniProtKB-SubCell"/>
</dbReference>
<evidence type="ECO:0000256" key="1">
    <source>
        <dbReference type="ARBA" id="ARBA00004141"/>
    </source>
</evidence>
<keyword evidence="4 8" id="KW-0812">Transmembrane</keyword>
<keyword evidence="5 8" id="KW-1133">Transmembrane helix</keyword>
<dbReference type="EMBL" id="JALLPJ020000126">
    <property type="protein sequence ID" value="KAL3801680.1"/>
    <property type="molecule type" value="Genomic_DNA"/>
</dbReference>